<feature type="compositionally biased region" description="Polar residues" evidence="1">
    <location>
        <begin position="251"/>
        <end position="265"/>
    </location>
</feature>
<protein>
    <submittedName>
        <fullName evidence="2">Uncharacterized protein</fullName>
    </submittedName>
</protein>
<evidence type="ECO:0000313" key="2">
    <source>
        <dbReference type="EMBL" id="KAL3785083.1"/>
    </source>
</evidence>
<feature type="compositionally biased region" description="Acidic residues" evidence="1">
    <location>
        <begin position="266"/>
        <end position="278"/>
    </location>
</feature>
<organism evidence="2 3">
    <name type="scientific">Cyclotella cryptica</name>
    <dbReference type="NCBI Taxonomy" id="29204"/>
    <lineage>
        <taxon>Eukaryota</taxon>
        <taxon>Sar</taxon>
        <taxon>Stramenopiles</taxon>
        <taxon>Ochrophyta</taxon>
        <taxon>Bacillariophyta</taxon>
        <taxon>Coscinodiscophyceae</taxon>
        <taxon>Thalassiosirophycidae</taxon>
        <taxon>Stephanodiscales</taxon>
        <taxon>Stephanodiscaceae</taxon>
        <taxon>Cyclotella</taxon>
    </lineage>
</organism>
<gene>
    <name evidence="2" type="ORF">HJC23_001461</name>
</gene>
<feature type="region of interest" description="Disordered" evidence="1">
    <location>
        <begin position="242"/>
        <end position="278"/>
    </location>
</feature>
<comment type="caution">
    <text evidence="2">The sequence shown here is derived from an EMBL/GenBank/DDBJ whole genome shotgun (WGS) entry which is preliminary data.</text>
</comment>
<feature type="compositionally biased region" description="Polar residues" evidence="1">
    <location>
        <begin position="117"/>
        <end position="132"/>
    </location>
</feature>
<feature type="compositionally biased region" description="Polar residues" evidence="1">
    <location>
        <begin position="149"/>
        <end position="159"/>
    </location>
</feature>
<dbReference type="AlphaFoldDB" id="A0ABD3PAK8"/>
<accession>A0ABD3PAK8</accession>
<evidence type="ECO:0000256" key="1">
    <source>
        <dbReference type="SAM" id="MobiDB-lite"/>
    </source>
</evidence>
<keyword evidence="3" id="KW-1185">Reference proteome</keyword>
<reference evidence="2 3" key="1">
    <citation type="journal article" date="2020" name="G3 (Bethesda)">
        <title>Improved Reference Genome for Cyclotella cryptica CCMP332, a Model for Cell Wall Morphogenesis, Salinity Adaptation, and Lipid Production in Diatoms (Bacillariophyta).</title>
        <authorList>
            <person name="Roberts W.R."/>
            <person name="Downey K.M."/>
            <person name="Ruck E.C."/>
            <person name="Traller J.C."/>
            <person name="Alverson A.J."/>
        </authorList>
    </citation>
    <scope>NUCLEOTIDE SEQUENCE [LARGE SCALE GENOMIC DNA]</scope>
    <source>
        <strain evidence="2 3">CCMP332</strain>
    </source>
</reference>
<dbReference type="EMBL" id="JABMIG020000222">
    <property type="protein sequence ID" value="KAL3785083.1"/>
    <property type="molecule type" value="Genomic_DNA"/>
</dbReference>
<proteinExistence type="predicted"/>
<feature type="region of interest" description="Disordered" evidence="1">
    <location>
        <begin position="117"/>
        <end position="159"/>
    </location>
</feature>
<dbReference type="Proteomes" id="UP001516023">
    <property type="component" value="Unassembled WGS sequence"/>
</dbReference>
<name>A0ABD3PAK8_9STRA</name>
<evidence type="ECO:0000313" key="3">
    <source>
        <dbReference type="Proteomes" id="UP001516023"/>
    </source>
</evidence>
<sequence length="403" mass="44736">MLCPPSTTRSPIDLFLDKLPATIIQEIIGSDCDSLQRRRSLVTKGEEALRILKARKAVLAKKESPITRAGLVVDYLCRQGQNDGSTCYLRTSIPATVLLHALNIKGKKHVEQMQAMVSSHLEASSQKNSTQPTHKRKWNSYDHPAPDSRNISSNGPTASFPSTDLIRDLSIRLGPMIPNAELAASYAHQVFRALISYSNHSAFTGGPDSKHRHMLMSDVSRNVKYYEAACFFLAVQKIEGSTHPTSKRATKTNPSKISAKPSSTMEESDADNSYEQVDTDEDVTLHEMDIIKAANLREGMFNEVIECVKSYIQDIDVSLSTCKPDNLVSSLPEGSSANAPMASKKQPVNEKYEKWKHDVLEKAKVAARRMLQNERSVITSDFDDKELLQAAADEIFRKIGQLS</sequence>